<proteinExistence type="inferred from homology"/>
<evidence type="ECO:0000313" key="7">
    <source>
        <dbReference type="Proteomes" id="UP001164286"/>
    </source>
</evidence>
<dbReference type="Pfam" id="PF16076">
    <property type="entry name" value="Acyltransf_C"/>
    <property type="match status" value="1"/>
</dbReference>
<keyword evidence="2" id="KW-0808">Transferase</keyword>
<protein>
    <submittedName>
        <fullName evidence="6">Acyltransferase-domain-containing protein</fullName>
    </submittedName>
</protein>
<gene>
    <name evidence="6" type="ORF">MKK02DRAFT_22982</name>
</gene>
<dbReference type="SUPFAM" id="SSF69593">
    <property type="entry name" value="Glycerol-3-phosphate (1)-acyltransferase"/>
    <property type="match status" value="1"/>
</dbReference>
<keyword evidence="4" id="KW-1133">Transmembrane helix</keyword>
<dbReference type="PANTHER" id="PTHR10983">
    <property type="entry name" value="1-ACYLGLYCEROL-3-PHOSPHATE ACYLTRANSFERASE-RELATED"/>
    <property type="match status" value="1"/>
</dbReference>
<keyword evidence="7" id="KW-1185">Reference proteome</keyword>
<dbReference type="SMART" id="SM00563">
    <property type="entry name" value="PlsC"/>
    <property type="match status" value="1"/>
</dbReference>
<dbReference type="InterPro" id="IPR032098">
    <property type="entry name" value="Acyltransf_C"/>
</dbReference>
<accession>A0AA38LXA3</accession>
<name>A0AA38LXA3_9TREE</name>
<dbReference type="PANTHER" id="PTHR10983:SF16">
    <property type="entry name" value="LYSOCARDIOLIPIN ACYLTRANSFERASE 1"/>
    <property type="match status" value="1"/>
</dbReference>
<dbReference type="RefSeq" id="XP_052948055.1">
    <property type="nucleotide sequence ID" value="XM_053086654.1"/>
</dbReference>
<comment type="similarity">
    <text evidence="1">Belongs to the 1-acyl-sn-glycerol-3-phosphate acyltransferase family.</text>
</comment>
<keyword evidence="4" id="KW-0812">Transmembrane</keyword>
<sequence length="460" mass="51103">MSSSKPHVPPVDPDTLYTIPIADRPRHGPLFSKVFFPLAFNLGILGINAVQFCALPLLLLPVVGRGMFEAVIDWTKDSFGRLLILITVLFAPTSLHLTTDSPSLASNLVERDAHGRMTRINLPDRLVIMANHQCYTDWMYMWILACYAGHAEGLTILLKWSLRHVPFVGWGMRFFRFIFLRRSWAADRTNLTKALTRLGKDALSSDESTRHALTSASGSTLGKGEDASLLPQVSDTGRSPLWLLIFPEGTITSDEERAKSVKYANKEGIDDLAVALHPRSTGLLFCLRTLLPQVPDLQLLDVTIGYPGVPLGKYPQYYYGLGSVFFNSVPPPTVHMHLRLHSDLSSIPSLNTPPTSKDDASALAVDSSSQDLATPQEARAFELWLRGVWQEKDERLKRFIQDQKFEGEVSVVRIRQTKWYHWAAAFGAGGVGGVIVAGQALTRIISRSSKSTERRVRLGI</sequence>
<feature type="transmembrane region" description="Helical" evidence="4">
    <location>
        <begin position="34"/>
        <end position="59"/>
    </location>
</feature>
<dbReference type="InterPro" id="IPR002123">
    <property type="entry name" value="Plipid/glycerol_acylTrfase"/>
</dbReference>
<feature type="transmembrane region" description="Helical" evidence="4">
    <location>
        <begin position="419"/>
        <end position="445"/>
    </location>
</feature>
<keyword evidence="4" id="KW-0472">Membrane</keyword>
<dbReference type="GO" id="GO:0036149">
    <property type="term" value="P:phosphatidylinositol acyl-chain remodeling"/>
    <property type="evidence" value="ECO:0007669"/>
    <property type="project" value="TreeGrafter"/>
</dbReference>
<evidence type="ECO:0000256" key="1">
    <source>
        <dbReference type="ARBA" id="ARBA00008655"/>
    </source>
</evidence>
<feature type="domain" description="Phospholipid/glycerol acyltransferase" evidence="5">
    <location>
        <begin position="126"/>
        <end position="284"/>
    </location>
</feature>
<dbReference type="GO" id="GO:0016746">
    <property type="term" value="F:acyltransferase activity"/>
    <property type="evidence" value="ECO:0007669"/>
    <property type="project" value="UniProtKB-KW"/>
</dbReference>
<organism evidence="6 7">
    <name type="scientific">Dioszegia hungarica</name>
    <dbReference type="NCBI Taxonomy" id="4972"/>
    <lineage>
        <taxon>Eukaryota</taxon>
        <taxon>Fungi</taxon>
        <taxon>Dikarya</taxon>
        <taxon>Basidiomycota</taxon>
        <taxon>Agaricomycotina</taxon>
        <taxon>Tremellomycetes</taxon>
        <taxon>Tremellales</taxon>
        <taxon>Bulleribasidiaceae</taxon>
        <taxon>Dioszegia</taxon>
    </lineage>
</organism>
<feature type="transmembrane region" description="Helical" evidence="4">
    <location>
        <begin position="79"/>
        <end position="97"/>
    </location>
</feature>
<evidence type="ECO:0000256" key="4">
    <source>
        <dbReference type="SAM" id="Phobius"/>
    </source>
</evidence>
<dbReference type="GeneID" id="77725855"/>
<dbReference type="GO" id="GO:0005783">
    <property type="term" value="C:endoplasmic reticulum"/>
    <property type="evidence" value="ECO:0007669"/>
    <property type="project" value="TreeGrafter"/>
</dbReference>
<evidence type="ECO:0000313" key="6">
    <source>
        <dbReference type="EMBL" id="KAI9638278.1"/>
    </source>
</evidence>
<evidence type="ECO:0000256" key="3">
    <source>
        <dbReference type="ARBA" id="ARBA00023315"/>
    </source>
</evidence>
<comment type="caution">
    <text evidence="6">The sequence shown here is derived from an EMBL/GenBank/DDBJ whole genome shotgun (WGS) entry which is preliminary data.</text>
</comment>
<keyword evidence="3 6" id="KW-0012">Acyltransferase</keyword>
<dbReference type="AlphaFoldDB" id="A0AA38LXA3"/>
<reference evidence="6" key="1">
    <citation type="journal article" date="2022" name="G3 (Bethesda)">
        <title>High quality genome of the basidiomycete yeast Dioszegia hungarica PDD-24b-2 isolated from cloud water.</title>
        <authorList>
            <person name="Jarrige D."/>
            <person name="Haridas S."/>
            <person name="Bleykasten-Grosshans C."/>
            <person name="Joly M."/>
            <person name="Nadalig T."/>
            <person name="Sancelme M."/>
            <person name="Vuilleumier S."/>
            <person name="Grigoriev I.V."/>
            <person name="Amato P."/>
            <person name="Bringel F."/>
        </authorList>
    </citation>
    <scope>NUCLEOTIDE SEQUENCE</scope>
    <source>
        <strain evidence="6">PDD-24b-2</strain>
    </source>
</reference>
<evidence type="ECO:0000256" key="2">
    <source>
        <dbReference type="ARBA" id="ARBA00022679"/>
    </source>
</evidence>
<dbReference type="Proteomes" id="UP001164286">
    <property type="component" value="Unassembled WGS sequence"/>
</dbReference>
<dbReference type="Pfam" id="PF01553">
    <property type="entry name" value="Acyltransferase"/>
    <property type="match status" value="1"/>
</dbReference>
<dbReference type="CDD" id="cd07990">
    <property type="entry name" value="LPLAT_LCLAT1-like"/>
    <property type="match status" value="1"/>
</dbReference>
<evidence type="ECO:0000259" key="5">
    <source>
        <dbReference type="SMART" id="SM00563"/>
    </source>
</evidence>
<dbReference type="EMBL" id="JAKWFO010000003">
    <property type="protein sequence ID" value="KAI9638278.1"/>
    <property type="molecule type" value="Genomic_DNA"/>
</dbReference>